<evidence type="ECO:0000259" key="4">
    <source>
        <dbReference type="PROSITE" id="PS51123"/>
    </source>
</evidence>
<dbReference type="InterPro" id="IPR006664">
    <property type="entry name" value="OMP_bac"/>
</dbReference>
<evidence type="ECO:0000313" key="5">
    <source>
        <dbReference type="EMBL" id="ROR47933.1"/>
    </source>
</evidence>
<dbReference type="PANTHER" id="PTHR30329">
    <property type="entry name" value="STATOR ELEMENT OF FLAGELLAR MOTOR COMPLEX"/>
    <property type="match status" value="1"/>
</dbReference>
<dbReference type="Proteomes" id="UP000271868">
    <property type="component" value="Unassembled WGS sequence"/>
</dbReference>
<protein>
    <submittedName>
        <fullName evidence="5">Outer membrane protein OmpA-like peptidoglycan-associated protein</fullName>
    </submittedName>
</protein>
<dbReference type="AlphaFoldDB" id="A0AAX1WUZ9"/>
<dbReference type="PRINTS" id="PR01021">
    <property type="entry name" value="OMPADOMAIN"/>
</dbReference>
<dbReference type="SUPFAM" id="SSF103088">
    <property type="entry name" value="OmpA-like"/>
    <property type="match status" value="1"/>
</dbReference>
<keyword evidence="2 3" id="KW-0472">Membrane</keyword>
<evidence type="ECO:0000256" key="1">
    <source>
        <dbReference type="ARBA" id="ARBA00004442"/>
    </source>
</evidence>
<name>A0AAX1WUZ9_9BURK</name>
<dbReference type="InterPro" id="IPR036737">
    <property type="entry name" value="OmpA-like_sf"/>
</dbReference>
<dbReference type="InterPro" id="IPR006665">
    <property type="entry name" value="OmpA-like"/>
</dbReference>
<dbReference type="GO" id="GO:0009279">
    <property type="term" value="C:cell outer membrane"/>
    <property type="evidence" value="ECO:0007669"/>
    <property type="project" value="UniProtKB-SubCell"/>
</dbReference>
<dbReference type="Gene3D" id="3.30.1330.60">
    <property type="entry name" value="OmpA-like domain"/>
    <property type="match status" value="1"/>
</dbReference>
<dbReference type="EMBL" id="RJVL01000003">
    <property type="protein sequence ID" value="ROR47933.1"/>
    <property type="molecule type" value="Genomic_DNA"/>
</dbReference>
<gene>
    <name evidence="5" type="ORF">EDC60_1437</name>
</gene>
<comment type="subcellular location">
    <subcellularLocation>
        <location evidence="1">Cell outer membrane</location>
    </subcellularLocation>
</comment>
<evidence type="ECO:0000313" key="6">
    <source>
        <dbReference type="Proteomes" id="UP000271868"/>
    </source>
</evidence>
<sequence length="252" mass="27602">MPGYKAQPPKVVEFGSYTEGDLFYCQPGKRCTSGDPGFNDEGKLVAEGKVTVQRYSTEKPAGTLAVFRNYENAIREMGGRRLTYTSTHDTTNVFLIDRQGAKVWIVLSNAYDSGYQLTYIEAKPLQQVVKAGQLADAIHKQGFATLYINFDNNKSDVKPEAKPAMEEVVALLKADSVLRLSIEGHTDNVGNAVTNKTLSQARAQSVVKALVASGIDAKRLQAKGFGSEVPVADNRSEEGRAKNRRVELVKLK</sequence>
<dbReference type="CDD" id="cd07185">
    <property type="entry name" value="OmpA_C-like"/>
    <property type="match status" value="1"/>
</dbReference>
<dbReference type="InterPro" id="IPR050330">
    <property type="entry name" value="Bact_OuterMem_StrucFunc"/>
</dbReference>
<accession>A0AAX1WUZ9</accession>
<keyword evidence="6" id="KW-1185">Reference proteome</keyword>
<comment type="caution">
    <text evidence="5">The sequence shown here is derived from an EMBL/GenBank/DDBJ whole genome shotgun (WGS) entry which is preliminary data.</text>
</comment>
<dbReference type="PROSITE" id="PS51123">
    <property type="entry name" value="OMPA_2"/>
    <property type="match status" value="1"/>
</dbReference>
<dbReference type="Pfam" id="PF00691">
    <property type="entry name" value="OmpA"/>
    <property type="match status" value="1"/>
</dbReference>
<proteinExistence type="predicted"/>
<organism evidence="5 6">
    <name type="scientific">Diaphorobacter nitroreducens</name>
    <dbReference type="NCBI Taxonomy" id="164759"/>
    <lineage>
        <taxon>Bacteria</taxon>
        <taxon>Pseudomonadati</taxon>
        <taxon>Pseudomonadota</taxon>
        <taxon>Betaproteobacteria</taxon>
        <taxon>Burkholderiales</taxon>
        <taxon>Comamonadaceae</taxon>
        <taxon>Diaphorobacter</taxon>
    </lineage>
</organism>
<evidence type="ECO:0000256" key="3">
    <source>
        <dbReference type="PROSITE-ProRule" id="PRU00473"/>
    </source>
</evidence>
<reference evidence="5 6" key="1">
    <citation type="submission" date="2018-11" db="EMBL/GenBank/DDBJ databases">
        <title>Genomic Encyclopedia of Type Strains, Phase IV (KMG-IV): sequencing the most valuable type-strain genomes for metagenomic binning, comparative biology and taxonomic classification.</title>
        <authorList>
            <person name="Goeker M."/>
        </authorList>
    </citation>
    <scope>NUCLEOTIDE SEQUENCE [LARGE SCALE GENOMIC DNA]</scope>
    <source>
        <strain evidence="5 6">DSM 15985</strain>
    </source>
</reference>
<dbReference type="PANTHER" id="PTHR30329:SF20">
    <property type="entry name" value="EXPORTED PROTEIN"/>
    <property type="match status" value="1"/>
</dbReference>
<feature type="domain" description="OmpA-like" evidence="4">
    <location>
        <begin position="137"/>
        <end position="252"/>
    </location>
</feature>
<evidence type="ECO:0000256" key="2">
    <source>
        <dbReference type="ARBA" id="ARBA00023136"/>
    </source>
</evidence>